<dbReference type="InterPro" id="IPR050730">
    <property type="entry name" value="UBX_domain-protein"/>
</dbReference>
<dbReference type="Proteomes" id="UP000837801">
    <property type="component" value="Unassembled WGS sequence"/>
</dbReference>
<feature type="region of interest" description="Disordered" evidence="1">
    <location>
        <begin position="57"/>
        <end position="97"/>
    </location>
</feature>
<dbReference type="PANTHER" id="PTHR23322">
    <property type="entry name" value="FAS-ASSOCIATED PROTEIN"/>
    <property type="match status" value="1"/>
</dbReference>
<keyword evidence="2" id="KW-0812">Transmembrane</keyword>
<keyword evidence="5" id="KW-1185">Reference proteome</keyword>
<gene>
    <name evidence="4" type="ORF">CLIB1423_11S00518</name>
</gene>
<feature type="domain" description="UBX" evidence="3">
    <location>
        <begin position="461"/>
        <end position="571"/>
    </location>
</feature>
<evidence type="ECO:0000259" key="3">
    <source>
        <dbReference type="Pfam" id="PF00789"/>
    </source>
</evidence>
<dbReference type="AlphaFoldDB" id="A0A9P0QRX0"/>
<dbReference type="InterPro" id="IPR001012">
    <property type="entry name" value="UBX_dom"/>
</dbReference>
<dbReference type="GO" id="GO:0005783">
    <property type="term" value="C:endoplasmic reticulum"/>
    <property type="evidence" value="ECO:0007669"/>
    <property type="project" value="TreeGrafter"/>
</dbReference>
<accession>A0A9P0QRX0</accession>
<protein>
    <recommendedName>
        <fullName evidence="3">UBX domain-containing protein</fullName>
    </recommendedName>
</protein>
<feature type="compositionally biased region" description="Basic and acidic residues" evidence="1">
    <location>
        <begin position="84"/>
        <end position="97"/>
    </location>
</feature>
<dbReference type="Gene3D" id="3.10.20.90">
    <property type="entry name" value="Phosphatidylinositol 3-kinase Catalytic Subunit, Chain A, domain 1"/>
    <property type="match status" value="1"/>
</dbReference>
<dbReference type="Pfam" id="PF14555">
    <property type="entry name" value="UBA_4"/>
    <property type="match status" value="1"/>
</dbReference>
<comment type="caution">
    <text evidence="4">The sequence shown here is derived from an EMBL/GenBank/DDBJ whole genome shotgun (WGS) entry which is preliminary data.</text>
</comment>
<organism evidence="4 5">
    <name type="scientific">[Candida] railenensis</name>
    <dbReference type="NCBI Taxonomy" id="45579"/>
    <lineage>
        <taxon>Eukaryota</taxon>
        <taxon>Fungi</taxon>
        <taxon>Dikarya</taxon>
        <taxon>Ascomycota</taxon>
        <taxon>Saccharomycotina</taxon>
        <taxon>Pichiomycetes</taxon>
        <taxon>Debaryomycetaceae</taxon>
        <taxon>Kurtzmaniella</taxon>
    </lineage>
</organism>
<keyword evidence="2" id="KW-1133">Transmembrane helix</keyword>
<proteinExistence type="predicted"/>
<dbReference type="SUPFAM" id="SSF54236">
    <property type="entry name" value="Ubiquitin-like"/>
    <property type="match status" value="1"/>
</dbReference>
<dbReference type="Gene3D" id="1.10.8.10">
    <property type="entry name" value="DNA helicase RuvA subunit, C-terminal domain"/>
    <property type="match status" value="1"/>
</dbReference>
<name>A0A9P0QRX0_9ASCO</name>
<dbReference type="Pfam" id="PF00789">
    <property type="entry name" value="UBX"/>
    <property type="match status" value="1"/>
</dbReference>
<evidence type="ECO:0000313" key="4">
    <source>
        <dbReference type="EMBL" id="CAH2353475.1"/>
    </source>
</evidence>
<reference evidence="4" key="1">
    <citation type="submission" date="2022-03" db="EMBL/GenBank/DDBJ databases">
        <authorList>
            <person name="Legras J.-L."/>
            <person name="Devillers H."/>
            <person name="Grondin C."/>
        </authorList>
    </citation>
    <scope>NUCLEOTIDE SEQUENCE</scope>
    <source>
        <strain evidence="4">CLIB 1423</strain>
    </source>
</reference>
<feature type="compositionally biased region" description="Polar residues" evidence="1">
    <location>
        <begin position="57"/>
        <end position="69"/>
    </location>
</feature>
<dbReference type="GO" id="GO:0043130">
    <property type="term" value="F:ubiquitin binding"/>
    <property type="evidence" value="ECO:0007669"/>
    <property type="project" value="TreeGrafter"/>
</dbReference>
<dbReference type="CDD" id="cd14273">
    <property type="entry name" value="UBA_TAP-C_like"/>
    <property type="match status" value="1"/>
</dbReference>
<dbReference type="OrthoDB" id="1026733at2759"/>
<feature type="transmembrane region" description="Helical" evidence="2">
    <location>
        <begin position="175"/>
        <end position="198"/>
    </location>
</feature>
<dbReference type="InterPro" id="IPR029071">
    <property type="entry name" value="Ubiquitin-like_domsf"/>
</dbReference>
<dbReference type="EMBL" id="CAKXYY010000011">
    <property type="protein sequence ID" value="CAH2353475.1"/>
    <property type="molecule type" value="Genomic_DNA"/>
</dbReference>
<evidence type="ECO:0000256" key="1">
    <source>
        <dbReference type="SAM" id="MobiDB-lite"/>
    </source>
</evidence>
<dbReference type="PANTHER" id="PTHR23322:SF1">
    <property type="entry name" value="FAS-ASSOCIATED FACTOR 2"/>
    <property type="match status" value="1"/>
</dbReference>
<evidence type="ECO:0000256" key="2">
    <source>
        <dbReference type="SAM" id="Phobius"/>
    </source>
</evidence>
<sequence length="588" mass="66706">MDEDTRRDLIEQFRAVTGLAEDSDANITDLLTVNGWNLNNSISVYFDTGFDSISAGVNPNQEYSHQSPIEPSDDGNTGGVSSGVEEHESTLYHREDSRSVSNLQSELFFDNYIPKLPKAPKISNHWHLEIGLNLSLIDSSRKEGLGASEDEKTLIDEKSDGVSTSNASSPRTTTLWIILLFIPKSLLSILVSIFRYLFGGVAKKVGGSLNNFPKRFNYSTYNPEKEDKLSISVPEPSPSRGTSSASVVSSSFNDAYSDSQSKYSWLLVILTNNDRKSSQLAQSFLTNPEFGKLEDLTLYTNNIETSREAFEVGKTYKVKKLPYVMLIGNVTNNPSIMSSMSIVYKSNIALSSLENDEKIEATVSKVYRGLSKVIEHFSPQLITKRIDQQEIEYSRIIKEQQDAAYIESLALDKKKKMEKEYQVKMEQDQQKLANLRKLFLLSRIQNGWIEDVIKEDISSGNKDYVKVAIKLPKGKRIIEVFKKQISTIELYLFVELKLYINELVEDEENEEFNDENDVIMHSKGLDCTCELELSEYVAKFPFKFELIQPFPKKVIELVEEKIGEVKELKNGGSLLFEWVEEDDDDEDE</sequence>
<keyword evidence="2" id="KW-0472">Membrane</keyword>
<dbReference type="GO" id="GO:0036503">
    <property type="term" value="P:ERAD pathway"/>
    <property type="evidence" value="ECO:0007669"/>
    <property type="project" value="TreeGrafter"/>
</dbReference>
<evidence type="ECO:0000313" key="5">
    <source>
        <dbReference type="Proteomes" id="UP000837801"/>
    </source>
</evidence>